<dbReference type="SMART" id="SM00387">
    <property type="entry name" value="HATPase_c"/>
    <property type="match status" value="1"/>
</dbReference>
<keyword evidence="6" id="KW-0418">Kinase</keyword>
<dbReference type="EMBL" id="CP136336">
    <property type="protein sequence ID" value="WOB10149.1"/>
    <property type="molecule type" value="Genomic_DNA"/>
</dbReference>
<evidence type="ECO:0000313" key="6">
    <source>
        <dbReference type="EMBL" id="WOB10149.1"/>
    </source>
</evidence>
<dbReference type="PANTHER" id="PTHR43547">
    <property type="entry name" value="TWO-COMPONENT HISTIDINE KINASE"/>
    <property type="match status" value="1"/>
</dbReference>
<feature type="domain" description="Histidine kinase" evidence="5">
    <location>
        <begin position="159"/>
        <end position="376"/>
    </location>
</feature>
<dbReference type="InterPro" id="IPR003661">
    <property type="entry name" value="HisK_dim/P_dom"/>
</dbReference>
<dbReference type="InterPro" id="IPR003594">
    <property type="entry name" value="HATPase_dom"/>
</dbReference>
<dbReference type="InterPro" id="IPR004358">
    <property type="entry name" value="Sig_transdc_His_kin-like_C"/>
</dbReference>
<dbReference type="Gene3D" id="3.30.565.10">
    <property type="entry name" value="Histidine kinase-like ATPase, C-terminal domain"/>
    <property type="match status" value="1"/>
</dbReference>
<dbReference type="PROSITE" id="PS50109">
    <property type="entry name" value="HIS_KIN"/>
    <property type="match status" value="1"/>
</dbReference>
<evidence type="ECO:0000259" key="5">
    <source>
        <dbReference type="PROSITE" id="PS50109"/>
    </source>
</evidence>
<gene>
    <name evidence="6" type="ORF">RXV79_08790</name>
</gene>
<dbReference type="GO" id="GO:0016301">
    <property type="term" value="F:kinase activity"/>
    <property type="evidence" value="ECO:0007669"/>
    <property type="project" value="UniProtKB-KW"/>
</dbReference>
<proteinExistence type="predicted"/>
<name>A0ABZ0CYW9_9BURK</name>
<dbReference type="Gene3D" id="1.10.287.130">
    <property type="match status" value="1"/>
</dbReference>
<dbReference type="InterPro" id="IPR005467">
    <property type="entry name" value="His_kinase_dom"/>
</dbReference>
<evidence type="ECO:0000256" key="2">
    <source>
        <dbReference type="ARBA" id="ARBA00012438"/>
    </source>
</evidence>
<dbReference type="CDD" id="cd00075">
    <property type="entry name" value="HATPase"/>
    <property type="match status" value="1"/>
</dbReference>
<keyword evidence="3" id="KW-0597">Phosphoprotein</keyword>
<reference evidence="6 7" key="1">
    <citation type="submission" date="2023-10" db="EMBL/GenBank/DDBJ databases">
        <title>Bacteria for the degradation of biodegradable plastic PBAT(Polybutylene adipate terephthalate).</title>
        <authorList>
            <person name="Weon H.-Y."/>
            <person name="Yeon J."/>
        </authorList>
    </citation>
    <scope>NUCLEOTIDE SEQUENCE [LARGE SCALE GENOMIC DNA]</scope>
    <source>
        <strain evidence="6 7">SBD 7-3</strain>
    </source>
</reference>
<keyword evidence="7" id="KW-1185">Reference proteome</keyword>
<dbReference type="EC" id="2.7.13.3" evidence="2"/>
<dbReference type="SUPFAM" id="SSF47384">
    <property type="entry name" value="Homodimeric domain of signal transducing histidine kinase"/>
    <property type="match status" value="1"/>
</dbReference>
<protein>
    <recommendedName>
        <fullName evidence="2">histidine kinase</fullName>
        <ecNumber evidence="2">2.7.13.3</ecNumber>
    </recommendedName>
</protein>
<dbReference type="InterPro" id="IPR036097">
    <property type="entry name" value="HisK_dim/P_sf"/>
</dbReference>
<dbReference type="PANTHER" id="PTHR43547:SF2">
    <property type="entry name" value="HYBRID SIGNAL TRANSDUCTION HISTIDINE KINASE C"/>
    <property type="match status" value="1"/>
</dbReference>
<feature type="compositionally biased region" description="Basic and acidic residues" evidence="4">
    <location>
        <begin position="53"/>
        <end position="64"/>
    </location>
</feature>
<accession>A0ABZ0CYW9</accession>
<comment type="catalytic activity">
    <reaction evidence="1">
        <text>ATP + protein L-histidine = ADP + protein N-phospho-L-histidine.</text>
        <dbReference type="EC" id="2.7.13.3"/>
    </reaction>
</comment>
<feature type="region of interest" description="Disordered" evidence="4">
    <location>
        <begin position="53"/>
        <end position="89"/>
    </location>
</feature>
<evidence type="ECO:0000256" key="4">
    <source>
        <dbReference type="SAM" id="MobiDB-lite"/>
    </source>
</evidence>
<dbReference type="Pfam" id="PF02518">
    <property type="entry name" value="HATPase_c"/>
    <property type="match status" value="1"/>
</dbReference>
<dbReference type="InterPro" id="IPR036890">
    <property type="entry name" value="HATPase_C_sf"/>
</dbReference>
<evidence type="ECO:0000313" key="7">
    <source>
        <dbReference type="Proteomes" id="UP001303946"/>
    </source>
</evidence>
<dbReference type="RefSeq" id="WP_316703050.1">
    <property type="nucleotide sequence ID" value="NZ_CP136336.1"/>
</dbReference>
<dbReference type="Pfam" id="PF00512">
    <property type="entry name" value="HisKA"/>
    <property type="match status" value="1"/>
</dbReference>
<dbReference type="SMART" id="SM00388">
    <property type="entry name" value="HisKA"/>
    <property type="match status" value="1"/>
</dbReference>
<dbReference type="PRINTS" id="PR00344">
    <property type="entry name" value="BCTRLSENSOR"/>
</dbReference>
<organism evidence="6 7">
    <name type="scientific">Piscinibacter gummiphilus</name>
    <dbReference type="NCBI Taxonomy" id="946333"/>
    <lineage>
        <taxon>Bacteria</taxon>
        <taxon>Pseudomonadati</taxon>
        <taxon>Pseudomonadota</taxon>
        <taxon>Betaproteobacteria</taxon>
        <taxon>Burkholderiales</taxon>
        <taxon>Sphaerotilaceae</taxon>
        <taxon>Piscinibacter</taxon>
    </lineage>
</organism>
<evidence type="ECO:0000256" key="3">
    <source>
        <dbReference type="ARBA" id="ARBA00022553"/>
    </source>
</evidence>
<evidence type="ECO:0000256" key="1">
    <source>
        <dbReference type="ARBA" id="ARBA00000085"/>
    </source>
</evidence>
<sequence>MRLSKFITENLDVILVDWVAFARVQLPAAANLDEVALLDHGRLILQEIAADMRRPQDDEERQAKSEGNSAAASESPGVPSRSHARQREKQGFEVEQLVAEYRVLRATVLRLWAAASTDAQRQDLEDVTRFNEAVDQAIAESLQVFLAEVDRSRDLFLGVLGHDLRGPLSTIAGCATLDIRSRPDDSRHAAIILRSVRQMKALLDDLVEYTRHRLGSGLAIDPSSLQIDEFARNTLDEIRAISPERTLQLETWGDMMGEWDSRRLHQALSNLVFNAMKYGERNTPIRIAIDGSHDVEVVVAVKNTGKAIPPERLPTLFDPLVRAADDAGGADSQLAGANLGLGLYVVKEIATAHGGRVEVTSTDAMTCFELRLPRICARTSNPAR</sequence>
<keyword evidence="6" id="KW-0808">Transferase</keyword>
<dbReference type="SUPFAM" id="SSF55874">
    <property type="entry name" value="ATPase domain of HSP90 chaperone/DNA topoisomerase II/histidine kinase"/>
    <property type="match status" value="1"/>
</dbReference>
<dbReference type="Proteomes" id="UP001303946">
    <property type="component" value="Chromosome"/>
</dbReference>
<dbReference type="CDD" id="cd00082">
    <property type="entry name" value="HisKA"/>
    <property type="match status" value="1"/>
</dbReference>